<comment type="caution">
    <text evidence="2">The sequence shown here is derived from an EMBL/GenBank/DDBJ whole genome shotgun (WGS) entry which is preliminary data.</text>
</comment>
<name>A0A1X1RR39_MYCCE</name>
<proteinExistence type="predicted"/>
<evidence type="ECO:0000313" key="2">
    <source>
        <dbReference type="EMBL" id="ORV13482.1"/>
    </source>
</evidence>
<dbReference type="Proteomes" id="UP000193907">
    <property type="component" value="Unassembled WGS sequence"/>
</dbReference>
<keyword evidence="1" id="KW-0472">Membrane</keyword>
<evidence type="ECO:0000313" key="4">
    <source>
        <dbReference type="Proteomes" id="UP000193907"/>
    </source>
</evidence>
<dbReference type="AlphaFoldDB" id="A0A1X1RR39"/>
<reference evidence="2 4" key="1">
    <citation type="submission" date="2016-01" db="EMBL/GenBank/DDBJ databases">
        <title>The new phylogeny of the genus Mycobacterium.</title>
        <authorList>
            <person name="Tarcisio F."/>
            <person name="Conor M."/>
            <person name="Antonella G."/>
            <person name="Elisabetta G."/>
            <person name="Giulia F.S."/>
            <person name="Sara T."/>
            <person name="Anna F."/>
            <person name="Clotilde B."/>
            <person name="Roberto B."/>
            <person name="Veronica D.S."/>
            <person name="Fabio R."/>
            <person name="Monica P."/>
            <person name="Olivier J."/>
            <person name="Enrico T."/>
            <person name="Nicola S."/>
        </authorList>
    </citation>
    <scope>NUCLEOTIDE SEQUENCE [LARGE SCALE GENOMIC DNA]</scope>
    <source>
        <strain evidence="2 4">DSM 44243</strain>
    </source>
</reference>
<keyword evidence="4" id="KW-1185">Reference proteome</keyword>
<protein>
    <recommendedName>
        <fullName evidence="6">DUF4345 domain-containing protein</fullName>
    </recommendedName>
</protein>
<dbReference type="EMBL" id="LQOM01000027">
    <property type="protein sequence ID" value="ORV13482.1"/>
    <property type="molecule type" value="Genomic_DNA"/>
</dbReference>
<evidence type="ECO:0000256" key="1">
    <source>
        <dbReference type="SAM" id="Phobius"/>
    </source>
</evidence>
<evidence type="ECO:0008006" key="6">
    <source>
        <dbReference type="Google" id="ProtNLM"/>
    </source>
</evidence>
<keyword evidence="1" id="KW-0812">Transmembrane</keyword>
<reference evidence="3 5" key="2">
    <citation type="journal article" date="2017" name="Infect. Genet. Evol.">
        <title>The new phylogeny of the genus Mycobacterium: The old and the news.</title>
        <authorList>
            <person name="Tortoli E."/>
            <person name="Fedrizzi T."/>
            <person name="Meehan C.J."/>
            <person name="Trovato A."/>
            <person name="Grottola A."/>
            <person name="Giacobazzi E."/>
            <person name="Serpini G.F."/>
            <person name="Tagliazucchi S."/>
            <person name="Fabio A."/>
            <person name="Bettua C."/>
            <person name="Bertorelli R."/>
            <person name="Frascaro F."/>
            <person name="De Sanctis V."/>
            <person name="Pecorari M."/>
            <person name="Jousson O."/>
            <person name="Segata N."/>
            <person name="Cirillo D.M."/>
        </authorList>
    </citation>
    <scope>NUCLEOTIDE SEQUENCE [LARGE SCALE GENOMIC DNA]</scope>
    <source>
        <strain evidence="3 5">NCTC 12882</strain>
    </source>
</reference>
<sequence length="115" mass="12547">MAAGAFTGHALIPDRVADHYGWIRERWYQREIGAFNAGLAYGIVAYARGRDREAFLGSWSTAALLMALTRMSALISGDRSGFWNIATVAEDAALGIGGFVLLRRRRMMPAVGQQG</sequence>
<accession>A0A1X1RR39</accession>
<dbReference type="Proteomes" id="UP000230971">
    <property type="component" value="Unassembled WGS sequence"/>
</dbReference>
<feature type="transmembrane region" description="Helical" evidence="1">
    <location>
        <begin position="54"/>
        <end position="75"/>
    </location>
</feature>
<organism evidence="2 4">
    <name type="scientific">Mycobacterium celatum</name>
    <dbReference type="NCBI Taxonomy" id="28045"/>
    <lineage>
        <taxon>Bacteria</taxon>
        <taxon>Bacillati</taxon>
        <taxon>Actinomycetota</taxon>
        <taxon>Actinomycetes</taxon>
        <taxon>Mycobacteriales</taxon>
        <taxon>Mycobacteriaceae</taxon>
        <taxon>Mycobacterium</taxon>
    </lineage>
</organism>
<evidence type="ECO:0000313" key="5">
    <source>
        <dbReference type="Proteomes" id="UP000230971"/>
    </source>
</evidence>
<feature type="transmembrane region" description="Helical" evidence="1">
    <location>
        <begin position="81"/>
        <end position="102"/>
    </location>
</feature>
<dbReference type="EMBL" id="PDKV01000019">
    <property type="protein sequence ID" value="PIB78088.1"/>
    <property type="molecule type" value="Genomic_DNA"/>
</dbReference>
<dbReference type="STRING" id="28045.AWB95_11675"/>
<keyword evidence="1" id="KW-1133">Transmembrane helix</keyword>
<evidence type="ECO:0000313" key="3">
    <source>
        <dbReference type="EMBL" id="PIB78088.1"/>
    </source>
</evidence>
<gene>
    <name evidence="2" type="ORF">AWB95_11675</name>
    <name evidence="3" type="ORF">CQY23_15195</name>
</gene>